<dbReference type="PATRIC" id="fig|1605367.3.peg.554"/>
<dbReference type="Proteomes" id="UP000050454">
    <property type="component" value="Unassembled WGS sequence"/>
</dbReference>
<evidence type="ECO:0000259" key="2">
    <source>
        <dbReference type="Pfam" id="PF02894"/>
    </source>
</evidence>
<dbReference type="GO" id="GO:0000166">
    <property type="term" value="F:nucleotide binding"/>
    <property type="evidence" value="ECO:0007669"/>
    <property type="project" value="InterPro"/>
</dbReference>
<dbReference type="InterPro" id="IPR004104">
    <property type="entry name" value="Gfo/Idh/MocA-like_OxRdtase_C"/>
</dbReference>
<dbReference type="InterPro" id="IPR036291">
    <property type="entry name" value="NAD(P)-bd_dom_sf"/>
</dbReference>
<dbReference type="SUPFAM" id="SSF55347">
    <property type="entry name" value="Glyceraldehyde-3-phosphate dehydrogenase-like, C-terminal domain"/>
    <property type="match status" value="1"/>
</dbReference>
<dbReference type="RefSeq" id="WP_055149979.1">
    <property type="nucleotide sequence ID" value="NZ_JXSZ01000012.1"/>
</dbReference>
<protein>
    <submittedName>
        <fullName evidence="3">4,5-dihydroxyphthalate dehydrogenase</fullName>
    </submittedName>
</protein>
<dbReference type="InterPro" id="IPR000683">
    <property type="entry name" value="Gfo/Idh/MocA-like_OxRdtase_N"/>
</dbReference>
<dbReference type="EMBL" id="LGTQ01000012">
    <property type="protein sequence ID" value="KPM47233.1"/>
    <property type="molecule type" value="Genomic_DNA"/>
</dbReference>
<dbReference type="PROSITE" id="PS51318">
    <property type="entry name" value="TAT"/>
    <property type="match status" value="1"/>
</dbReference>
<dbReference type="InterPro" id="IPR006311">
    <property type="entry name" value="TAT_signal"/>
</dbReference>
<dbReference type="Pfam" id="PF02894">
    <property type="entry name" value="GFO_IDH_MocA_C"/>
    <property type="match status" value="1"/>
</dbReference>
<organism evidence="3 4">
    <name type="scientific">Jiulongibacter sediminis</name>
    <dbReference type="NCBI Taxonomy" id="1605367"/>
    <lineage>
        <taxon>Bacteria</taxon>
        <taxon>Pseudomonadati</taxon>
        <taxon>Bacteroidota</taxon>
        <taxon>Cytophagia</taxon>
        <taxon>Cytophagales</taxon>
        <taxon>Leadbetterellaceae</taxon>
        <taxon>Jiulongibacter</taxon>
    </lineage>
</organism>
<evidence type="ECO:0000313" key="3">
    <source>
        <dbReference type="EMBL" id="KPM47233.1"/>
    </source>
</evidence>
<feature type="domain" description="Gfo/Idh/MocA-like oxidoreductase C-terminal" evidence="2">
    <location>
        <begin position="176"/>
        <end position="437"/>
    </location>
</feature>
<name>A0A0P7C589_9BACT</name>
<keyword evidence="4" id="KW-1185">Reference proteome</keyword>
<dbReference type="Gene3D" id="3.30.360.10">
    <property type="entry name" value="Dihydrodipicolinate Reductase, domain 2"/>
    <property type="match status" value="1"/>
</dbReference>
<gene>
    <name evidence="3" type="ORF">AFM12_15645</name>
</gene>
<accession>A0A0P7C589</accession>
<proteinExistence type="predicted"/>
<dbReference type="Gene3D" id="3.40.50.720">
    <property type="entry name" value="NAD(P)-binding Rossmann-like Domain"/>
    <property type="match status" value="1"/>
</dbReference>
<reference evidence="3 4" key="1">
    <citation type="submission" date="2015-07" db="EMBL/GenBank/DDBJ databases">
        <title>The draft genome sequence of Leadbetterella sp. JN14-9.</title>
        <authorList>
            <person name="Liu Y."/>
            <person name="Du J."/>
            <person name="Shao Z."/>
        </authorList>
    </citation>
    <scope>NUCLEOTIDE SEQUENCE [LARGE SCALE GENOMIC DNA]</scope>
    <source>
        <strain evidence="3 4">JN14-9</strain>
    </source>
</reference>
<evidence type="ECO:0000259" key="1">
    <source>
        <dbReference type="Pfam" id="PF01408"/>
    </source>
</evidence>
<dbReference type="STRING" id="1605367.AFM12_15645"/>
<dbReference type="PANTHER" id="PTHR43377:SF2">
    <property type="entry name" value="BINDING ROSSMANN FOLD OXIDOREDUCTASE, PUTATIVE (AFU_ORTHOLOGUE AFUA_4G00560)-RELATED"/>
    <property type="match status" value="1"/>
</dbReference>
<dbReference type="OrthoDB" id="9781031at2"/>
<dbReference type="PANTHER" id="PTHR43377">
    <property type="entry name" value="BILIVERDIN REDUCTASE A"/>
    <property type="match status" value="1"/>
</dbReference>
<sequence>MKNLNRRDFIGKTGLAAAGILSSAGLTEVFASTAGAKKKVALVGTGVRGLGMWSKPVIAEASDIVEFVGLCDINPGRLEYAKEFLGGNIPTFTDFDTMMKQQKPDILIVTTVDATHSDFIVRGMELGADIVTEKPMTTDEVKCQAILDTERKTGKKVTVTFNYRYSPHRQKIYEILRSGDIGEITSVDFHWYLDTRHGADYFRRWHRLVEKGGSLWVHKSSHHFDLLNWWLESEPETVYARGARDHYGDKGPFRSENGTCRGCSHKHDCNFYWDITKSEHLTKLYVDNEQHDGYHRDGCVFRNDCNIWDKHAATIGYANGVNVSYSLTTYQPYEGYRIAFNGTKGRIDAWIKESGAMELEEYDEIMVTKSFGEVEYIQIPQSAGHGGGDKRLREKVFRFPEKVDTWRQSAGSRDGAMAILVGVAARKSIASGMPVKIGDLTDLKPMAKKA</sequence>
<feature type="domain" description="Gfo/Idh/MocA-like oxidoreductase N-terminal" evidence="1">
    <location>
        <begin position="39"/>
        <end position="161"/>
    </location>
</feature>
<evidence type="ECO:0000313" key="4">
    <source>
        <dbReference type="Proteomes" id="UP000050454"/>
    </source>
</evidence>
<dbReference type="InterPro" id="IPR051450">
    <property type="entry name" value="Gfo/Idh/MocA_Oxidoreductases"/>
</dbReference>
<dbReference type="AlphaFoldDB" id="A0A0P7C589"/>
<dbReference type="Pfam" id="PF01408">
    <property type="entry name" value="GFO_IDH_MocA"/>
    <property type="match status" value="1"/>
</dbReference>
<comment type="caution">
    <text evidence="3">The sequence shown here is derived from an EMBL/GenBank/DDBJ whole genome shotgun (WGS) entry which is preliminary data.</text>
</comment>
<dbReference type="SUPFAM" id="SSF51735">
    <property type="entry name" value="NAD(P)-binding Rossmann-fold domains"/>
    <property type="match status" value="1"/>
</dbReference>